<evidence type="ECO:0000313" key="1">
    <source>
        <dbReference type="EMBL" id="KAK1146094.1"/>
    </source>
</evidence>
<protein>
    <submittedName>
        <fullName evidence="1">Uncharacterized protein</fullName>
    </submittedName>
</protein>
<dbReference type="Proteomes" id="UP001177260">
    <property type="component" value="Unassembled WGS sequence"/>
</dbReference>
<proteinExistence type="predicted"/>
<accession>A0ACC3B731</accession>
<sequence length="343" mass="37320">MLSILPLLLLGGLLPAVNGQNSDKEVLANFATKGWCYVYVDGGPLDKSVQPCKTWCPEHEDNEGMGCRTPVTNWDDVDPTLFGHDDDGNKYFPGDCLCGNPQDYLPLIEPVLEGLSRLDNIICAVFLSSLETIAEIGINAVPGGQAINGVRRAVEGAKTFVDNSLDAASFFDNWIGEACDVPDWNFDLMGSIFGKLNDATDDMGTSKGCFQKKKSLCKERRSNPKKDDDKKDDDKKDDDKKDDDKKDDDKCKHKDCKKTTEAAPTSTKDSNSTTKKDESTTTSSTSTKDDTSSTSTTSKKTRRPKTRTTPSLPVIPTSTPAIYNPTPIPDATPSSAPVIARAF</sequence>
<organism evidence="1 2">
    <name type="scientific">Aspergillus melleus</name>
    <dbReference type="NCBI Taxonomy" id="138277"/>
    <lineage>
        <taxon>Eukaryota</taxon>
        <taxon>Fungi</taxon>
        <taxon>Dikarya</taxon>
        <taxon>Ascomycota</taxon>
        <taxon>Pezizomycotina</taxon>
        <taxon>Eurotiomycetes</taxon>
        <taxon>Eurotiomycetidae</taxon>
        <taxon>Eurotiales</taxon>
        <taxon>Aspergillaceae</taxon>
        <taxon>Aspergillus</taxon>
        <taxon>Aspergillus subgen. Circumdati</taxon>
    </lineage>
</organism>
<name>A0ACC3B731_9EURO</name>
<dbReference type="EMBL" id="JAOPJF010000020">
    <property type="protein sequence ID" value="KAK1146094.1"/>
    <property type="molecule type" value="Genomic_DNA"/>
</dbReference>
<gene>
    <name evidence="1" type="ORF">N8T08_003742</name>
</gene>
<evidence type="ECO:0000313" key="2">
    <source>
        <dbReference type="Proteomes" id="UP001177260"/>
    </source>
</evidence>
<reference evidence="1 2" key="1">
    <citation type="journal article" date="2023" name="ACS Omega">
        <title>Identification of the Neoaspergillic Acid Biosynthesis Gene Cluster by Establishing an In Vitro CRISPR-Ribonucleoprotein Genetic System in Aspergillus melleus.</title>
        <authorList>
            <person name="Yuan B."/>
            <person name="Grau M.F."/>
            <person name="Murata R.M."/>
            <person name="Torok T."/>
            <person name="Venkateswaran K."/>
            <person name="Stajich J.E."/>
            <person name="Wang C.C.C."/>
        </authorList>
    </citation>
    <scope>NUCLEOTIDE SEQUENCE [LARGE SCALE GENOMIC DNA]</scope>
    <source>
        <strain evidence="1 2">IMV 1140</strain>
    </source>
</reference>
<comment type="caution">
    <text evidence="1">The sequence shown here is derived from an EMBL/GenBank/DDBJ whole genome shotgun (WGS) entry which is preliminary data.</text>
</comment>
<keyword evidence="2" id="KW-1185">Reference proteome</keyword>